<dbReference type="FunCoup" id="A0A7M7HAW4">
    <property type="interactions" value="996"/>
</dbReference>
<evidence type="ECO:0000256" key="8">
    <source>
        <dbReference type="ARBA" id="ARBA00022776"/>
    </source>
</evidence>
<dbReference type="Proteomes" id="UP000002358">
    <property type="component" value="Chromosome 5"/>
</dbReference>
<evidence type="ECO:0000313" key="13">
    <source>
        <dbReference type="Proteomes" id="UP000002358"/>
    </source>
</evidence>
<evidence type="ECO:0000256" key="2">
    <source>
        <dbReference type="ARBA" id="ARBA00004496"/>
    </source>
</evidence>
<dbReference type="GO" id="GO:0007076">
    <property type="term" value="P:mitotic chromosome condensation"/>
    <property type="evidence" value="ECO:0007669"/>
    <property type="project" value="InterPro"/>
</dbReference>
<dbReference type="PANTHER" id="PTHR13108:SF9">
    <property type="entry name" value="CONDENSIN COMPLEX SUBUNIT 2"/>
    <property type="match status" value="1"/>
</dbReference>
<evidence type="ECO:0000313" key="12">
    <source>
        <dbReference type="EnsemblMetazoa" id="XP_008207390"/>
    </source>
</evidence>
<feature type="region of interest" description="Disordered" evidence="11">
    <location>
        <begin position="46"/>
        <end position="82"/>
    </location>
</feature>
<organism evidence="12 13">
    <name type="scientific">Nasonia vitripennis</name>
    <name type="common">Parasitic wasp</name>
    <dbReference type="NCBI Taxonomy" id="7425"/>
    <lineage>
        <taxon>Eukaryota</taxon>
        <taxon>Metazoa</taxon>
        <taxon>Ecdysozoa</taxon>
        <taxon>Arthropoda</taxon>
        <taxon>Hexapoda</taxon>
        <taxon>Insecta</taxon>
        <taxon>Pterygota</taxon>
        <taxon>Neoptera</taxon>
        <taxon>Endopterygota</taxon>
        <taxon>Hymenoptera</taxon>
        <taxon>Apocrita</taxon>
        <taxon>Proctotrupomorpha</taxon>
        <taxon>Chalcidoidea</taxon>
        <taxon>Pteromalidae</taxon>
        <taxon>Pteromalinae</taxon>
        <taxon>Nasonia</taxon>
    </lineage>
</organism>
<protein>
    <recommendedName>
        <fullName evidence="4">Condensin complex subunit 2</fullName>
    </recommendedName>
</protein>
<keyword evidence="9" id="KW-0226">DNA condensation</keyword>
<evidence type="ECO:0000256" key="5">
    <source>
        <dbReference type="ARBA" id="ARBA00022454"/>
    </source>
</evidence>
<reference evidence="12" key="1">
    <citation type="submission" date="2021-01" db="UniProtKB">
        <authorList>
            <consortium name="EnsemblMetazoa"/>
        </authorList>
    </citation>
    <scope>IDENTIFICATION</scope>
</reference>
<proteinExistence type="inferred from homology"/>
<feature type="compositionally biased region" description="Polar residues" evidence="11">
    <location>
        <begin position="64"/>
        <end position="82"/>
    </location>
</feature>
<dbReference type="GeneID" id="100123920"/>
<evidence type="ECO:0000256" key="4">
    <source>
        <dbReference type="ARBA" id="ARBA00016065"/>
    </source>
</evidence>
<evidence type="ECO:0000256" key="10">
    <source>
        <dbReference type="ARBA" id="ARBA00023306"/>
    </source>
</evidence>
<dbReference type="InParanoid" id="A0A7M7HAW4"/>
<name>A0A7M7HAW4_NASVI</name>
<evidence type="ECO:0000256" key="11">
    <source>
        <dbReference type="SAM" id="MobiDB-lite"/>
    </source>
</evidence>
<keyword evidence="7" id="KW-0132">Cell division</keyword>
<keyword evidence="13" id="KW-1185">Reference proteome</keyword>
<dbReference type="KEGG" id="nvi:100123920"/>
<feature type="compositionally biased region" description="Acidic residues" evidence="11">
    <location>
        <begin position="182"/>
        <end position="191"/>
    </location>
</feature>
<comment type="similarity">
    <text evidence="3">Belongs to the CND2 (condensin subunit 2) family.</text>
</comment>
<accession>A0A7M7HAW4</accession>
<dbReference type="GO" id="GO:0051301">
    <property type="term" value="P:cell division"/>
    <property type="evidence" value="ECO:0007669"/>
    <property type="project" value="UniProtKB-KW"/>
</dbReference>
<feature type="region of interest" description="Disordered" evidence="11">
    <location>
        <begin position="179"/>
        <end position="214"/>
    </location>
</feature>
<keyword evidence="10" id="KW-0131">Cell cycle</keyword>
<evidence type="ECO:0000256" key="6">
    <source>
        <dbReference type="ARBA" id="ARBA00022490"/>
    </source>
</evidence>
<evidence type="ECO:0000256" key="7">
    <source>
        <dbReference type="ARBA" id="ARBA00022618"/>
    </source>
</evidence>
<dbReference type="GO" id="GO:0000796">
    <property type="term" value="C:condensin complex"/>
    <property type="evidence" value="ECO:0007669"/>
    <property type="project" value="InterPro"/>
</dbReference>
<evidence type="ECO:0000256" key="1">
    <source>
        <dbReference type="ARBA" id="ARBA00004286"/>
    </source>
</evidence>
<evidence type="ECO:0000256" key="3">
    <source>
        <dbReference type="ARBA" id="ARBA00009471"/>
    </source>
</evidence>
<dbReference type="Pfam" id="PF05786">
    <property type="entry name" value="Cnd2"/>
    <property type="match status" value="2"/>
</dbReference>
<dbReference type="InterPro" id="IPR022816">
    <property type="entry name" value="Condensin_barren_su2"/>
</dbReference>
<keyword evidence="8" id="KW-0498">Mitosis</keyword>
<sequence length="703" mass="79610">MMTPVSNMTRKSLGAVRFDLSEMSPAANASPSRRRRSIAVPKVVETNIEENDDEAERLARREQTGSSSPASTSITTNDRRQSNIGLSAISNLTATEMSNQIAQCIKMNAENKINDKNAFQLKMIDFLVYTLKKQDPKMTNLQMASASLDASAKIYGFRVDKVHSDLLKILGMVKQDKRDNANEDDGVENADDPGANNKNEGQQKKKKKKNRQHIISTSEALKGNVETYDPLSLIRCQRDTQTSDMLFQAGLPQHANQGVALNLYNDVILDKIPTSNSTAAPIKISTPLIEDFTQFDICPSYATFKFLGWSPDDEPEEQNNKSQTEDNDGEFHFDLDAAVPDDDFVDNDAMMDCGDAYEERCDRLAQKNQHVENIVDFQDLIANNPNPNATYEYSYVQKSYRIQWAGPSHWKILMNKNLGGSRVVETCKQNAKKKKKEIELVYNEDSKEEGNLKFGQINKHTKILPKTTKVVWSEDKVTFPQDMHYDLKRYYIFFNKQTEHLKFTGDDDKIEETNNDAGGDFDFYDDRDISNFGGSDDRNTENKFADIHDDFTQDQHACTQDTAITQSQGAFIGDNLVSVPKLTDKIFIPYSQRAKKIDMRQLKKVMWKNLQKKNKESGKENFDITQAVENESVIKEVEPKDFSIMYKEVPKMLSKTNAESLSPAIAFVSLLHLANEKNLKIDRESELSDLCIKGGKSNVAVRN</sequence>
<dbReference type="RefSeq" id="XP_008207390.1">
    <property type="nucleotide sequence ID" value="XM_008209168.4"/>
</dbReference>
<keyword evidence="5" id="KW-0158">Chromosome</keyword>
<dbReference type="GO" id="GO:0005737">
    <property type="term" value="C:cytoplasm"/>
    <property type="evidence" value="ECO:0007669"/>
    <property type="project" value="UniProtKB-SubCell"/>
</dbReference>
<dbReference type="PANTHER" id="PTHR13108">
    <property type="entry name" value="CONDENSIN COMPLEX SUBUNIT 2"/>
    <property type="match status" value="1"/>
</dbReference>
<keyword evidence="6" id="KW-0963">Cytoplasm</keyword>
<dbReference type="EnsemblMetazoa" id="XM_008209168">
    <property type="protein sequence ID" value="XP_008207390"/>
    <property type="gene ID" value="LOC100123920"/>
</dbReference>
<evidence type="ECO:0000256" key="9">
    <source>
        <dbReference type="ARBA" id="ARBA00023067"/>
    </source>
</evidence>
<feature type="region of interest" description="Disordered" evidence="11">
    <location>
        <begin position="309"/>
        <end position="328"/>
    </location>
</feature>
<dbReference type="OrthoDB" id="362021at2759"/>
<dbReference type="AlphaFoldDB" id="A0A7M7HAW4"/>
<dbReference type="GO" id="GO:0003682">
    <property type="term" value="F:chromatin binding"/>
    <property type="evidence" value="ECO:0007669"/>
    <property type="project" value="TreeGrafter"/>
</dbReference>
<comment type="subcellular location">
    <subcellularLocation>
        <location evidence="1">Chromosome</location>
    </subcellularLocation>
    <subcellularLocation>
        <location evidence="2">Cytoplasm</location>
    </subcellularLocation>
</comment>